<dbReference type="InterPro" id="IPR022122">
    <property type="entry name" value="DUF3657"/>
</dbReference>
<accession>A0A914X1M3</accession>
<protein>
    <submittedName>
        <fullName evidence="3">Uncharacterized protein</fullName>
    </submittedName>
</protein>
<feature type="region of interest" description="Disordered" evidence="1">
    <location>
        <begin position="183"/>
        <end position="205"/>
    </location>
</feature>
<dbReference type="WBParaSite" id="PSAMB.scaffold6278size9831.g28201.t1">
    <property type="protein sequence ID" value="PSAMB.scaffold6278size9831.g28201.t1"/>
    <property type="gene ID" value="PSAMB.scaffold6278size9831.g28201"/>
</dbReference>
<evidence type="ECO:0000313" key="2">
    <source>
        <dbReference type="Proteomes" id="UP000887566"/>
    </source>
</evidence>
<reference evidence="3" key="1">
    <citation type="submission" date="2022-11" db="UniProtKB">
        <authorList>
            <consortium name="WormBaseParasite"/>
        </authorList>
    </citation>
    <scope>IDENTIFICATION</scope>
</reference>
<proteinExistence type="predicted"/>
<keyword evidence="2" id="KW-1185">Reference proteome</keyword>
<evidence type="ECO:0000256" key="1">
    <source>
        <dbReference type="SAM" id="MobiDB-lite"/>
    </source>
</evidence>
<name>A0A914X1M3_9BILA</name>
<dbReference type="Proteomes" id="UP000887566">
    <property type="component" value="Unplaced"/>
</dbReference>
<sequence length="309" mass="35652">MLIDVTPVIEFCVDLRAFYNVDLAQRGYYQLRTRLKPPAKFAQCLIDVHIPRSVASALFPAAVVNGQAVGKTIEIVYADEWVRLDDAVNFTVHLPQRMDKLVKSCVEFVLVLELWFIEKDKMLSKELGGCELHTAFRCLSRREMLLKFRLSHGLHYHRPVLFDYYHLGAATVTIHASLIAADTKTKPKRRRSESGSPPDSPTAEKLRTYHQSVCRSLLTAYDALQSRIRKYIELFPTSYPIRLQIVDVDAKLEAMQRRIDQSKNGWEVLEEDLRTLSKELTAIFGQFLELFRSFPEVDKSLHNEHHHGR</sequence>
<dbReference type="Pfam" id="PF12394">
    <property type="entry name" value="DUF3657"/>
    <property type="match status" value="1"/>
</dbReference>
<organism evidence="2 3">
    <name type="scientific">Plectus sambesii</name>
    <dbReference type="NCBI Taxonomy" id="2011161"/>
    <lineage>
        <taxon>Eukaryota</taxon>
        <taxon>Metazoa</taxon>
        <taxon>Ecdysozoa</taxon>
        <taxon>Nematoda</taxon>
        <taxon>Chromadorea</taxon>
        <taxon>Plectida</taxon>
        <taxon>Plectina</taxon>
        <taxon>Plectoidea</taxon>
        <taxon>Plectidae</taxon>
        <taxon>Plectus</taxon>
    </lineage>
</organism>
<evidence type="ECO:0000313" key="3">
    <source>
        <dbReference type="WBParaSite" id="PSAMB.scaffold6278size9831.g28201.t1"/>
    </source>
</evidence>
<dbReference type="AlphaFoldDB" id="A0A914X1M3"/>